<feature type="region of interest" description="Disordered" evidence="1">
    <location>
        <begin position="524"/>
        <end position="629"/>
    </location>
</feature>
<evidence type="ECO:0000256" key="1">
    <source>
        <dbReference type="SAM" id="MobiDB-lite"/>
    </source>
</evidence>
<feature type="compositionally biased region" description="Basic and acidic residues" evidence="1">
    <location>
        <begin position="356"/>
        <end position="365"/>
    </location>
</feature>
<dbReference type="OrthoDB" id="3222453at2759"/>
<feature type="region of interest" description="Disordered" evidence="1">
    <location>
        <begin position="304"/>
        <end position="365"/>
    </location>
</feature>
<evidence type="ECO:0000313" key="3">
    <source>
        <dbReference type="Proteomes" id="UP000219338"/>
    </source>
</evidence>
<dbReference type="OMA" id="CTFIRTH"/>
<dbReference type="AlphaFoldDB" id="A0A284SA61"/>
<protein>
    <submittedName>
        <fullName evidence="2">Uncharacterized protein</fullName>
    </submittedName>
</protein>
<feature type="compositionally biased region" description="Basic residues" evidence="1">
    <location>
        <begin position="590"/>
        <end position="615"/>
    </location>
</feature>
<organism evidence="2 3">
    <name type="scientific">Armillaria ostoyae</name>
    <name type="common">Armillaria root rot fungus</name>
    <dbReference type="NCBI Taxonomy" id="47428"/>
    <lineage>
        <taxon>Eukaryota</taxon>
        <taxon>Fungi</taxon>
        <taxon>Dikarya</taxon>
        <taxon>Basidiomycota</taxon>
        <taxon>Agaricomycotina</taxon>
        <taxon>Agaricomycetes</taxon>
        <taxon>Agaricomycetidae</taxon>
        <taxon>Agaricales</taxon>
        <taxon>Marasmiineae</taxon>
        <taxon>Physalacriaceae</taxon>
        <taxon>Armillaria</taxon>
    </lineage>
</organism>
<feature type="compositionally biased region" description="Polar residues" evidence="1">
    <location>
        <begin position="690"/>
        <end position="705"/>
    </location>
</feature>
<keyword evidence="3" id="KW-1185">Reference proteome</keyword>
<name>A0A284SA61_ARMOS</name>
<gene>
    <name evidence="2" type="ORF">ARMOST_21409</name>
</gene>
<feature type="compositionally biased region" description="Pro residues" evidence="1">
    <location>
        <begin position="550"/>
        <end position="562"/>
    </location>
</feature>
<reference evidence="3" key="1">
    <citation type="journal article" date="2017" name="Nat. Ecol. Evol.">
        <title>Genome expansion and lineage-specific genetic innovations in the forest pathogenic fungi Armillaria.</title>
        <authorList>
            <person name="Sipos G."/>
            <person name="Prasanna A.N."/>
            <person name="Walter M.C."/>
            <person name="O'Connor E."/>
            <person name="Balint B."/>
            <person name="Krizsan K."/>
            <person name="Kiss B."/>
            <person name="Hess J."/>
            <person name="Varga T."/>
            <person name="Slot J."/>
            <person name="Riley R."/>
            <person name="Boka B."/>
            <person name="Rigling D."/>
            <person name="Barry K."/>
            <person name="Lee J."/>
            <person name="Mihaltcheva S."/>
            <person name="LaButti K."/>
            <person name="Lipzen A."/>
            <person name="Waldron R."/>
            <person name="Moloney N.M."/>
            <person name="Sperisen C."/>
            <person name="Kredics L."/>
            <person name="Vagvoelgyi C."/>
            <person name="Patrignani A."/>
            <person name="Fitzpatrick D."/>
            <person name="Nagy I."/>
            <person name="Doyle S."/>
            <person name="Anderson J.B."/>
            <person name="Grigoriev I.V."/>
            <person name="Gueldener U."/>
            <person name="Muensterkoetter M."/>
            <person name="Nagy L.G."/>
        </authorList>
    </citation>
    <scope>NUCLEOTIDE SEQUENCE [LARGE SCALE GENOMIC DNA]</scope>
    <source>
        <strain evidence="3">C18/9</strain>
    </source>
</reference>
<evidence type="ECO:0000313" key="2">
    <source>
        <dbReference type="EMBL" id="SJL17845.1"/>
    </source>
</evidence>
<proteinExistence type="predicted"/>
<feature type="region of interest" description="Disordered" evidence="1">
    <location>
        <begin position="645"/>
        <end position="749"/>
    </location>
</feature>
<accession>A0A284SA61</accession>
<dbReference type="STRING" id="47428.A0A284SA61"/>
<feature type="compositionally biased region" description="Polar residues" evidence="1">
    <location>
        <begin position="340"/>
        <end position="355"/>
    </location>
</feature>
<dbReference type="Proteomes" id="UP000219338">
    <property type="component" value="Unassembled WGS sequence"/>
</dbReference>
<feature type="region of interest" description="Disordered" evidence="1">
    <location>
        <begin position="465"/>
        <end position="491"/>
    </location>
</feature>
<dbReference type="EMBL" id="FUEG01000049">
    <property type="protein sequence ID" value="SJL17845.1"/>
    <property type="molecule type" value="Genomic_DNA"/>
</dbReference>
<sequence>MTERVRRAVLMVEPRAHVLYITHLIRKGHGYPFWYPEPDSSRSEAYTERGVLPGDVGILNDIGGFNYLFNIFRDADDPVNNGNVPPDFQPLRPQYPEALHITPACYNYNITSANVNHTELSAGVSANATGLARAEASFEFSTTNESAAILCLPNSATKHQILNKGAIKEYATANGAVWYTYVNSSQYLGREAPNGSLYVVTGCDKTDSWGTAAVGKPSHSRSISLSFIAADVVGGEVRAAHAWSTGFSADTRVYPHPSARYPYPVDRENQCIFARGFTISLSDSLFKSDGKIVLRSISGSLKDKTPSFENKAPCPPSRSHEQSTSSSRRLHLGSWISLGSVGTPTTMDSQDGMSSSEDRLSDKGSDLDMSISEFPPRDSELMNPSAAMNLYLLEKDPSLDIVVTHDEEWIDIIKEFGIDEDTTDANLWAQIRDKLDKWSLPPTTDSMSMSDVNADADKESDNHLQFSLHPSPPITRPRDIQRPPPDMTEYDYSPEAAERYQATMRRISRWVDDAEAHACEFKSPFVPRSDVGDDDVPPQPVLTQGMSHRVPPPLYAPVPGPMLPHSHGPAPPPPRHQQVPLHGPAPPLSHSRHTRSPSRHSSTRHSSSHHSHSKYRSGSTFYISPTPTPPPVPYYPGYNNPYYQTRPSPYARPSPQPQYYRSGPNVAYAPPPGGYVRIPQKGRSSKVKSSDQPAVFSTSSLTDSGSLPPKRQPQSGSFLQEVFPFTHSRRDSPVPAAYDLRHHAPPPSA</sequence>